<evidence type="ECO:0000256" key="1">
    <source>
        <dbReference type="ARBA" id="ARBA00022803"/>
    </source>
</evidence>
<accession>A0AAD7JB66</accession>
<comment type="caution">
    <text evidence="3">The sequence shown here is derived from an EMBL/GenBank/DDBJ whole genome shotgun (WGS) entry which is preliminary data.</text>
</comment>
<dbReference type="Gene3D" id="1.25.40.10">
    <property type="entry name" value="Tetratricopeptide repeat domain"/>
    <property type="match status" value="1"/>
</dbReference>
<dbReference type="GO" id="GO:0101031">
    <property type="term" value="C:protein folding chaperone complex"/>
    <property type="evidence" value="ECO:0007669"/>
    <property type="project" value="TreeGrafter"/>
</dbReference>
<dbReference type="PROSITE" id="PS50005">
    <property type="entry name" value="TPR"/>
    <property type="match status" value="1"/>
</dbReference>
<dbReference type="EMBL" id="JARKIB010000036">
    <property type="protein sequence ID" value="KAJ7760974.1"/>
    <property type="molecule type" value="Genomic_DNA"/>
</dbReference>
<sequence length="250" mass="27978">MYGAGDSPMFKAGDSWNPYDPASLDFPPTPEEFIARMQAGAARAAAVQNDPQERAAYEQYLADAAAEREITGETEDEQMLREKREWAAADAKSATLKDGGNAAFKRGDYEEAYVIYTACMVLSNHEPLYPLNRAAVALKLKMYKTAVEDATDAMEKGDFNRAKALFRRAQGRTFLGEWVEAEEDYTEALGLQPRERNIVDGFEELKRLRSLPMDEQAAWISEQVFPNPFESGGEVKRRVEELLGYSLPGP</sequence>
<gene>
    <name evidence="3" type="ORF">B0H16DRAFT_556315</name>
</gene>
<dbReference type="PANTHER" id="PTHR46423">
    <property type="entry name" value="RNA POLYMERASE II-ASSOCIATED PROTEIN 3"/>
    <property type="match status" value="1"/>
</dbReference>
<dbReference type="PANTHER" id="PTHR46423:SF1">
    <property type="entry name" value="RNA POLYMERASE II-ASSOCIATED PROTEIN 3"/>
    <property type="match status" value="1"/>
</dbReference>
<evidence type="ECO:0000313" key="4">
    <source>
        <dbReference type="Proteomes" id="UP001215598"/>
    </source>
</evidence>
<dbReference type="InterPro" id="IPR011990">
    <property type="entry name" value="TPR-like_helical_dom_sf"/>
</dbReference>
<feature type="repeat" description="TPR" evidence="2">
    <location>
        <begin position="162"/>
        <end position="195"/>
    </location>
</feature>
<dbReference type="Proteomes" id="UP001215598">
    <property type="component" value="Unassembled WGS sequence"/>
</dbReference>
<keyword evidence="4" id="KW-1185">Reference proteome</keyword>
<protein>
    <submittedName>
        <fullName evidence="3">TPR-like protein</fullName>
    </submittedName>
</protein>
<evidence type="ECO:0000256" key="2">
    <source>
        <dbReference type="PROSITE-ProRule" id="PRU00339"/>
    </source>
</evidence>
<name>A0AAD7JB66_9AGAR</name>
<organism evidence="3 4">
    <name type="scientific">Mycena metata</name>
    <dbReference type="NCBI Taxonomy" id="1033252"/>
    <lineage>
        <taxon>Eukaryota</taxon>
        <taxon>Fungi</taxon>
        <taxon>Dikarya</taxon>
        <taxon>Basidiomycota</taxon>
        <taxon>Agaricomycotina</taxon>
        <taxon>Agaricomycetes</taxon>
        <taxon>Agaricomycetidae</taxon>
        <taxon>Agaricales</taxon>
        <taxon>Marasmiineae</taxon>
        <taxon>Mycenaceae</taxon>
        <taxon>Mycena</taxon>
    </lineage>
</organism>
<reference evidence="3" key="1">
    <citation type="submission" date="2023-03" db="EMBL/GenBank/DDBJ databases">
        <title>Massive genome expansion in bonnet fungi (Mycena s.s.) driven by repeated elements and novel gene families across ecological guilds.</title>
        <authorList>
            <consortium name="Lawrence Berkeley National Laboratory"/>
            <person name="Harder C.B."/>
            <person name="Miyauchi S."/>
            <person name="Viragh M."/>
            <person name="Kuo A."/>
            <person name="Thoen E."/>
            <person name="Andreopoulos B."/>
            <person name="Lu D."/>
            <person name="Skrede I."/>
            <person name="Drula E."/>
            <person name="Henrissat B."/>
            <person name="Morin E."/>
            <person name="Kohler A."/>
            <person name="Barry K."/>
            <person name="LaButti K."/>
            <person name="Morin E."/>
            <person name="Salamov A."/>
            <person name="Lipzen A."/>
            <person name="Mereny Z."/>
            <person name="Hegedus B."/>
            <person name="Baldrian P."/>
            <person name="Stursova M."/>
            <person name="Weitz H."/>
            <person name="Taylor A."/>
            <person name="Grigoriev I.V."/>
            <person name="Nagy L.G."/>
            <person name="Martin F."/>
            <person name="Kauserud H."/>
        </authorList>
    </citation>
    <scope>NUCLEOTIDE SEQUENCE</scope>
    <source>
        <strain evidence="3">CBHHK182m</strain>
    </source>
</reference>
<dbReference type="InterPro" id="IPR019734">
    <property type="entry name" value="TPR_rpt"/>
</dbReference>
<proteinExistence type="predicted"/>
<evidence type="ECO:0000313" key="3">
    <source>
        <dbReference type="EMBL" id="KAJ7760974.1"/>
    </source>
</evidence>
<dbReference type="SUPFAM" id="SSF48452">
    <property type="entry name" value="TPR-like"/>
    <property type="match status" value="1"/>
</dbReference>
<dbReference type="AlphaFoldDB" id="A0AAD7JB66"/>
<dbReference type="InterPro" id="IPR051966">
    <property type="entry name" value="RPAP3"/>
</dbReference>
<dbReference type="SMART" id="SM00028">
    <property type="entry name" value="TPR"/>
    <property type="match status" value="3"/>
</dbReference>
<keyword evidence="1 2" id="KW-0802">TPR repeat</keyword>